<dbReference type="GO" id="GO:0005886">
    <property type="term" value="C:plasma membrane"/>
    <property type="evidence" value="ECO:0007669"/>
    <property type="project" value="TreeGrafter"/>
</dbReference>
<dbReference type="PROSITE" id="PS50262">
    <property type="entry name" value="G_PROTEIN_RECEP_F1_2"/>
    <property type="match status" value="1"/>
</dbReference>
<evidence type="ECO:0000256" key="1">
    <source>
        <dbReference type="ARBA" id="ARBA00004370"/>
    </source>
</evidence>
<evidence type="ECO:0000313" key="7">
    <source>
        <dbReference type="EMBL" id="CAL4117272.1"/>
    </source>
</evidence>
<dbReference type="InterPro" id="IPR017452">
    <property type="entry name" value="GPCR_Rhodpsn_7TM"/>
</dbReference>
<dbReference type="Gene3D" id="1.20.1070.10">
    <property type="entry name" value="Rhodopsin 7-helix transmembrane proteins"/>
    <property type="match status" value="1"/>
</dbReference>
<dbReference type="SUPFAM" id="SSF81321">
    <property type="entry name" value="Family A G protein-coupled receptor-like"/>
    <property type="match status" value="1"/>
</dbReference>
<comment type="subcellular location">
    <subcellularLocation>
        <location evidence="1">Membrane</location>
    </subcellularLocation>
</comment>
<protein>
    <recommendedName>
        <fullName evidence="6">G-protein coupled receptors family 1 profile domain-containing protein</fullName>
    </recommendedName>
</protein>
<feature type="domain" description="G-protein coupled receptors family 1 profile" evidence="6">
    <location>
        <begin position="1"/>
        <end position="60"/>
    </location>
</feature>
<keyword evidence="4 5" id="KW-0472">Membrane</keyword>
<keyword evidence="8" id="KW-1185">Reference proteome</keyword>
<gene>
    <name evidence="7" type="ORF">MNOR_LOCUS21155</name>
</gene>
<name>A0AAV2R5S1_MEGNR</name>
<feature type="transmembrane region" description="Helical" evidence="5">
    <location>
        <begin position="40"/>
        <end position="62"/>
    </location>
</feature>
<feature type="transmembrane region" description="Helical" evidence="5">
    <location>
        <begin position="12"/>
        <end position="34"/>
    </location>
</feature>
<organism evidence="7 8">
    <name type="scientific">Meganyctiphanes norvegica</name>
    <name type="common">Northern krill</name>
    <name type="synonym">Thysanopoda norvegica</name>
    <dbReference type="NCBI Taxonomy" id="48144"/>
    <lineage>
        <taxon>Eukaryota</taxon>
        <taxon>Metazoa</taxon>
        <taxon>Ecdysozoa</taxon>
        <taxon>Arthropoda</taxon>
        <taxon>Crustacea</taxon>
        <taxon>Multicrustacea</taxon>
        <taxon>Malacostraca</taxon>
        <taxon>Eumalacostraca</taxon>
        <taxon>Eucarida</taxon>
        <taxon>Euphausiacea</taxon>
        <taxon>Euphausiidae</taxon>
        <taxon>Meganyctiphanes</taxon>
    </lineage>
</organism>
<evidence type="ECO:0000259" key="6">
    <source>
        <dbReference type="PROSITE" id="PS50262"/>
    </source>
</evidence>
<dbReference type="PANTHER" id="PTHR24372:SF77">
    <property type="entry name" value="G-PROTEIN COUPLED RECEPTORS FAMILY 1 PROFILE DOMAIN-CONTAINING PROTEIN"/>
    <property type="match status" value="1"/>
</dbReference>
<evidence type="ECO:0000256" key="3">
    <source>
        <dbReference type="ARBA" id="ARBA00022989"/>
    </source>
</evidence>
<keyword evidence="3 5" id="KW-1133">Transmembrane helix</keyword>
<proteinExistence type="predicted"/>
<dbReference type="GO" id="GO:0008528">
    <property type="term" value="F:G protein-coupled peptide receptor activity"/>
    <property type="evidence" value="ECO:0007669"/>
    <property type="project" value="TreeGrafter"/>
</dbReference>
<accession>A0AAV2R5S1</accession>
<keyword evidence="2 5" id="KW-0812">Transmembrane</keyword>
<dbReference type="GO" id="GO:0009755">
    <property type="term" value="P:hormone-mediated signaling pathway"/>
    <property type="evidence" value="ECO:0007669"/>
    <property type="project" value="TreeGrafter"/>
</dbReference>
<sequence>MESSMARRMTLIVVTDAACWLPIIMLGIISLVGVKIPPQVFAWVAVFILPLNAAVNPLLYTLATAPFLKRMGDSIISAQYSFRSSNLRKTPSTKLALR</sequence>
<dbReference type="EMBL" id="CAXKWB010016840">
    <property type="protein sequence ID" value="CAL4117272.1"/>
    <property type="molecule type" value="Genomic_DNA"/>
</dbReference>
<evidence type="ECO:0000313" key="8">
    <source>
        <dbReference type="Proteomes" id="UP001497623"/>
    </source>
</evidence>
<comment type="caution">
    <text evidence="7">The sequence shown here is derived from an EMBL/GenBank/DDBJ whole genome shotgun (WGS) entry which is preliminary data.</text>
</comment>
<dbReference type="AlphaFoldDB" id="A0AAV2R5S1"/>
<evidence type="ECO:0000256" key="2">
    <source>
        <dbReference type="ARBA" id="ARBA00022692"/>
    </source>
</evidence>
<evidence type="ECO:0000256" key="5">
    <source>
        <dbReference type="SAM" id="Phobius"/>
    </source>
</evidence>
<dbReference type="GO" id="GO:0007189">
    <property type="term" value="P:adenylate cyclase-activating G protein-coupled receptor signaling pathway"/>
    <property type="evidence" value="ECO:0007669"/>
    <property type="project" value="TreeGrafter"/>
</dbReference>
<dbReference type="Proteomes" id="UP001497623">
    <property type="component" value="Unassembled WGS sequence"/>
</dbReference>
<evidence type="ECO:0000256" key="4">
    <source>
        <dbReference type="ARBA" id="ARBA00023136"/>
    </source>
</evidence>
<reference evidence="7 8" key="1">
    <citation type="submission" date="2024-05" db="EMBL/GenBank/DDBJ databases">
        <authorList>
            <person name="Wallberg A."/>
        </authorList>
    </citation>
    <scope>NUCLEOTIDE SEQUENCE [LARGE SCALE GENOMIC DNA]</scope>
</reference>
<dbReference type="PANTHER" id="PTHR24372">
    <property type="entry name" value="GLYCOPROTEIN HORMONE RECEPTOR"/>
    <property type="match status" value="1"/>
</dbReference>